<dbReference type="InterPro" id="IPR050250">
    <property type="entry name" value="Macrolide_Exporter_MacB"/>
</dbReference>
<evidence type="ECO:0000313" key="11">
    <source>
        <dbReference type="Proteomes" id="UP000285961"/>
    </source>
</evidence>
<accession>A0A419F0M0</accession>
<sequence length="410" mass="44222">MKILGLAKDGVFSLRQHRFRTFLSTLGIVFGVTAIIAMVSIGEGSKREALVLIEQLGKNNVILRSLDLTETQETSGKHVQSGGLTANDLERIRARVADVENIAPILNVRAALVNARMGFNPEIISTTDAYRNIMGLSVSEGRFICPEDIDKSNLCCCIGWDVLESLGSAGHIGQSIRIENTMFKIVGILGKRDRSTRKGQTIAARNINRLIIIPLGTEKALRPSSSGSTDVSEIIAQVKAGSDVLLTARLMKRIVDESHRGMEDFHMIVPQELLNQARRTQMMYNAVLGCIAAISLLVGGIGIMNIMLATVSERTREIGIRRAVGANQIHIFLQFLFEAGALTLLGGVIGICGGIIASAQIAKLIGWETIVSGWSVTLSLVTSVLVGVCSGMYPAVRAAKMDPVAALRFE</sequence>
<feature type="transmembrane region" description="Helical" evidence="7">
    <location>
        <begin position="21"/>
        <end position="41"/>
    </location>
</feature>
<comment type="caution">
    <text evidence="10">The sequence shown here is derived from an EMBL/GenBank/DDBJ whole genome shotgun (WGS) entry which is preliminary data.</text>
</comment>
<feature type="transmembrane region" description="Helical" evidence="7">
    <location>
        <begin position="282"/>
        <end position="311"/>
    </location>
</feature>
<feature type="transmembrane region" description="Helical" evidence="7">
    <location>
        <begin position="332"/>
        <end position="359"/>
    </location>
</feature>
<evidence type="ECO:0000256" key="1">
    <source>
        <dbReference type="ARBA" id="ARBA00004651"/>
    </source>
</evidence>
<keyword evidence="3 7" id="KW-0812">Transmembrane</keyword>
<evidence type="ECO:0000256" key="6">
    <source>
        <dbReference type="ARBA" id="ARBA00038076"/>
    </source>
</evidence>
<organism evidence="10 11">
    <name type="scientific">Candidatus Abyssobacteria bacterium SURF_17</name>
    <dbReference type="NCBI Taxonomy" id="2093361"/>
    <lineage>
        <taxon>Bacteria</taxon>
        <taxon>Pseudomonadati</taxon>
        <taxon>Candidatus Hydrogenedentota</taxon>
        <taxon>Candidatus Abyssobacteria</taxon>
    </lineage>
</organism>
<evidence type="ECO:0000256" key="2">
    <source>
        <dbReference type="ARBA" id="ARBA00022475"/>
    </source>
</evidence>
<evidence type="ECO:0000313" key="10">
    <source>
        <dbReference type="EMBL" id="RJP71456.1"/>
    </source>
</evidence>
<dbReference type="Proteomes" id="UP000285961">
    <property type="component" value="Unassembled WGS sequence"/>
</dbReference>
<dbReference type="GO" id="GO:0022857">
    <property type="term" value="F:transmembrane transporter activity"/>
    <property type="evidence" value="ECO:0007669"/>
    <property type="project" value="TreeGrafter"/>
</dbReference>
<dbReference type="PANTHER" id="PTHR30572">
    <property type="entry name" value="MEMBRANE COMPONENT OF TRANSPORTER-RELATED"/>
    <property type="match status" value="1"/>
</dbReference>
<keyword evidence="5 7" id="KW-0472">Membrane</keyword>
<feature type="transmembrane region" description="Helical" evidence="7">
    <location>
        <begin position="371"/>
        <end position="393"/>
    </location>
</feature>
<dbReference type="Pfam" id="PF02687">
    <property type="entry name" value="FtsX"/>
    <property type="match status" value="1"/>
</dbReference>
<dbReference type="AlphaFoldDB" id="A0A419F0M0"/>
<evidence type="ECO:0000259" key="8">
    <source>
        <dbReference type="Pfam" id="PF02687"/>
    </source>
</evidence>
<dbReference type="InterPro" id="IPR003838">
    <property type="entry name" value="ABC3_permease_C"/>
</dbReference>
<comment type="similarity">
    <text evidence="6">Belongs to the ABC-4 integral membrane protein family.</text>
</comment>
<reference evidence="10 11" key="1">
    <citation type="journal article" date="2017" name="ISME J.">
        <title>Energy and carbon metabolisms in a deep terrestrial subsurface fluid microbial community.</title>
        <authorList>
            <person name="Momper L."/>
            <person name="Jungbluth S.P."/>
            <person name="Lee M.D."/>
            <person name="Amend J.P."/>
        </authorList>
    </citation>
    <scope>NUCLEOTIDE SEQUENCE [LARGE SCALE GENOMIC DNA]</scope>
    <source>
        <strain evidence="10">SURF_17</strain>
    </source>
</reference>
<gene>
    <name evidence="10" type="ORF">C4532_07435</name>
</gene>
<evidence type="ECO:0000256" key="7">
    <source>
        <dbReference type="SAM" id="Phobius"/>
    </source>
</evidence>
<dbReference type="EMBL" id="QZKI01000059">
    <property type="protein sequence ID" value="RJP71456.1"/>
    <property type="molecule type" value="Genomic_DNA"/>
</dbReference>
<feature type="domain" description="MacB-like periplasmic core" evidence="9">
    <location>
        <begin position="21"/>
        <end position="246"/>
    </location>
</feature>
<dbReference type="GO" id="GO:0005886">
    <property type="term" value="C:plasma membrane"/>
    <property type="evidence" value="ECO:0007669"/>
    <property type="project" value="UniProtKB-SubCell"/>
</dbReference>
<evidence type="ECO:0000256" key="4">
    <source>
        <dbReference type="ARBA" id="ARBA00022989"/>
    </source>
</evidence>
<evidence type="ECO:0000259" key="9">
    <source>
        <dbReference type="Pfam" id="PF12704"/>
    </source>
</evidence>
<dbReference type="InterPro" id="IPR025857">
    <property type="entry name" value="MacB_PCD"/>
</dbReference>
<protein>
    <submittedName>
        <fullName evidence="10">ABC transporter permease</fullName>
    </submittedName>
</protein>
<name>A0A419F0M0_9BACT</name>
<dbReference type="Pfam" id="PF12704">
    <property type="entry name" value="MacB_PCD"/>
    <property type="match status" value="1"/>
</dbReference>
<keyword evidence="2" id="KW-1003">Cell membrane</keyword>
<evidence type="ECO:0000256" key="5">
    <source>
        <dbReference type="ARBA" id="ARBA00023136"/>
    </source>
</evidence>
<evidence type="ECO:0000256" key="3">
    <source>
        <dbReference type="ARBA" id="ARBA00022692"/>
    </source>
</evidence>
<proteinExistence type="inferred from homology"/>
<feature type="domain" description="ABC3 transporter permease C-terminal" evidence="8">
    <location>
        <begin position="290"/>
        <end position="403"/>
    </location>
</feature>
<keyword evidence="4 7" id="KW-1133">Transmembrane helix</keyword>
<dbReference type="PANTHER" id="PTHR30572:SF4">
    <property type="entry name" value="ABC TRANSPORTER PERMEASE YTRF"/>
    <property type="match status" value="1"/>
</dbReference>
<comment type="subcellular location">
    <subcellularLocation>
        <location evidence="1">Cell membrane</location>
        <topology evidence="1">Multi-pass membrane protein</topology>
    </subcellularLocation>
</comment>